<protein>
    <submittedName>
        <fullName evidence="2">6128_t:CDS:1</fullName>
    </submittedName>
</protein>
<evidence type="ECO:0000313" key="3">
    <source>
        <dbReference type="Proteomes" id="UP000789342"/>
    </source>
</evidence>
<organism evidence="2 3">
    <name type="scientific">Acaulospora morrowiae</name>
    <dbReference type="NCBI Taxonomy" id="94023"/>
    <lineage>
        <taxon>Eukaryota</taxon>
        <taxon>Fungi</taxon>
        <taxon>Fungi incertae sedis</taxon>
        <taxon>Mucoromycota</taxon>
        <taxon>Glomeromycotina</taxon>
        <taxon>Glomeromycetes</taxon>
        <taxon>Diversisporales</taxon>
        <taxon>Acaulosporaceae</taxon>
        <taxon>Acaulospora</taxon>
    </lineage>
</organism>
<dbReference type="EMBL" id="CAJVPV010020214">
    <property type="protein sequence ID" value="CAG8714015.1"/>
    <property type="molecule type" value="Genomic_DNA"/>
</dbReference>
<dbReference type="Proteomes" id="UP000789342">
    <property type="component" value="Unassembled WGS sequence"/>
</dbReference>
<evidence type="ECO:0000313" key="2">
    <source>
        <dbReference type="EMBL" id="CAG8714015.1"/>
    </source>
</evidence>
<dbReference type="AlphaFoldDB" id="A0A9N9N9A7"/>
<gene>
    <name evidence="2" type="ORF">AMORRO_LOCUS12878</name>
</gene>
<keyword evidence="3" id="KW-1185">Reference proteome</keyword>
<sequence>KPSWEKDPSMMKPLAYDNADDTPTNRTIVTNEWEYLSRKPAQPNKETSI</sequence>
<name>A0A9N9N9A7_9GLOM</name>
<proteinExistence type="predicted"/>
<accession>A0A9N9N9A7</accession>
<feature type="non-terminal residue" evidence="2">
    <location>
        <position position="1"/>
    </location>
</feature>
<feature type="non-terminal residue" evidence="2">
    <location>
        <position position="49"/>
    </location>
</feature>
<feature type="region of interest" description="Disordered" evidence="1">
    <location>
        <begin position="1"/>
        <end position="25"/>
    </location>
</feature>
<evidence type="ECO:0000256" key="1">
    <source>
        <dbReference type="SAM" id="MobiDB-lite"/>
    </source>
</evidence>
<reference evidence="2" key="1">
    <citation type="submission" date="2021-06" db="EMBL/GenBank/DDBJ databases">
        <authorList>
            <person name="Kallberg Y."/>
            <person name="Tangrot J."/>
            <person name="Rosling A."/>
        </authorList>
    </citation>
    <scope>NUCLEOTIDE SEQUENCE</scope>
    <source>
        <strain evidence="2">CL551</strain>
    </source>
</reference>
<comment type="caution">
    <text evidence="2">The sequence shown here is derived from an EMBL/GenBank/DDBJ whole genome shotgun (WGS) entry which is preliminary data.</text>
</comment>